<dbReference type="PANTHER" id="PTHR16423">
    <property type="entry name" value="TREM-LIKE TRANSCRIPT PROTEIN"/>
    <property type="match status" value="1"/>
</dbReference>
<dbReference type="InterPro" id="IPR036179">
    <property type="entry name" value="Ig-like_dom_sf"/>
</dbReference>
<proteinExistence type="predicted"/>
<name>A0AAV7QBD5_PLEWA</name>
<dbReference type="GO" id="GO:0038023">
    <property type="term" value="F:signaling receptor activity"/>
    <property type="evidence" value="ECO:0007669"/>
    <property type="project" value="TreeGrafter"/>
</dbReference>
<keyword evidence="2" id="KW-1015">Disulfide bond</keyword>
<keyword evidence="4" id="KW-0812">Transmembrane</keyword>
<dbReference type="InterPro" id="IPR013783">
    <property type="entry name" value="Ig-like_fold"/>
</dbReference>
<dbReference type="EMBL" id="JANPWB010000010">
    <property type="protein sequence ID" value="KAJ1137856.1"/>
    <property type="molecule type" value="Genomic_DNA"/>
</dbReference>
<evidence type="ECO:0000313" key="5">
    <source>
        <dbReference type="EMBL" id="KAJ1137856.1"/>
    </source>
</evidence>
<dbReference type="AlphaFoldDB" id="A0AAV7QBD5"/>
<dbReference type="InterPro" id="IPR052314">
    <property type="entry name" value="Immune_rcpt_domain"/>
</dbReference>
<reference evidence="5" key="1">
    <citation type="journal article" date="2022" name="bioRxiv">
        <title>Sequencing and chromosome-scale assembly of the giantPleurodeles waltlgenome.</title>
        <authorList>
            <person name="Brown T."/>
            <person name="Elewa A."/>
            <person name="Iarovenko S."/>
            <person name="Subramanian E."/>
            <person name="Araus A.J."/>
            <person name="Petzold A."/>
            <person name="Susuki M."/>
            <person name="Suzuki K.-i.T."/>
            <person name="Hayashi T."/>
            <person name="Toyoda A."/>
            <person name="Oliveira C."/>
            <person name="Osipova E."/>
            <person name="Leigh N.D."/>
            <person name="Simon A."/>
            <person name="Yun M.H."/>
        </authorList>
    </citation>
    <scope>NUCLEOTIDE SEQUENCE</scope>
    <source>
        <strain evidence="5">20211129_DDA</strain>
        <tissue evidence="5">Liver</tissue>
    </source>
</reference>
<keyword evidence="3" id="KW-0393">Immunoglobulin domain</keyword>
<evidence type="ECO:0000256" key="1">
    <source>
        <dbReference type="ARBA" id="ARBA00022729"/>
    </source>
</evidence>
<accession>A0AAV7QBD5</accession>
<dbReference type="PANTHER" id="PTHR16423:SF6">
    <property type="entry name" value="TRIGGERING RECEPTOR EXPRESSED ON MYELOID CELLS 2-RELATED"/>
    <property type="match status" value="1"/>
</dbReference>
<evidence type="ECO:0008006" key="7">
    <source>
        <dbReference type="Google" id="ProtNLM"/>
    </source>
</evidence>
<protein>
    <recommendedName>
        <fullName evidence="7">Immunoglobulin V-set domain-containing protein</fullName>
    </recommendedName>
</protein>
<dbReference type="Gene3D" id="2.60.40.10">
    <property type="entry name" value="Immunoglobulins"/>
    <property type="match status" value="1"/>
</dbReference>
<evidence type="ECO:0000256" key="3">
    <source>
        <dbReference type="ARBA" id="ARBA00023319"/>
    </source>
</evidence>
<evidence type="ECO:0000313" key="6">
    <source>
        <dbReference type="Proteomes" id="UP001066276"/>
    </source>
</evidence>
<dbReference type="SUPFAM" id="SSF48726">
    <property type="entry name" value="Immunoglobulin"/>
    <property type="match status" value="1"/>
</dbReference>
<dbReference type="GO" id="GO:0009986">
    <property type="term" value="C:cell surface"/>
    <property type="evidence" value="ECO:0007669"/>
    <property type="project" value="TreeGrafter"/>
</dbReference>
<keyword evidence="4" id="KW-1133">Transmembrane helix</keyword>
<dbReference type="Proteomes" id="UP001066276">
    <property type="component" value="Chromosome 6"/>
</dbReference>
<sequence length="225" mass="25826">MMATRFEKQFYLQCVEAVDWKRGVPRVNATSGRTLISDNKETQQISVTVQKLEKPDTGVYWCGVYFNYTKEVQIMKRIVLRISEDFTNFRVRMPTASTDESQDEDIKDNSEGASSLLAMTPGMVTAFFAGILLGKVLVAVAGYMIMKRRATMERGKNTRKRERKAPHQWLFRSEGISIQQRPPFWREVFCETRTEEPDCENVSTFTLSTSRNSFITLSASGHSKY</sequence>
<organism evidence="5 6">
    <name type="scientific">Pleurodeles waltl</name>
    <name type="common">Iberian ribbed newt</name>
    <dbReference type="NCBI Taxonomy" id="8319"/>
    <lineage>
        <taxon>Eukaryota</taxon>
        <taxon>Metazoa</taxon>
        <taxon>Chordata</taxon>
        <taxon>Craniata</taxon>
        <taxon>Vertebrata</taxon>
        <taxon>Euteleostomi</taxon>
        <taxon>Amphibia</taxon>
        <taxon>Batrachia</taxon>
        <taxon>Caudata</taxon>
        <taxon>Salamandroidea</taxon>
        <taxon>Salamandridae</taxon>
        <taxon>Pleurodelinae</taxon>
        <taxon>Pleurodeles</taxon>
    </lineage>
</organism>
<keyword evidence="4" id="KW-0472">Membrane</keyword>
<keyword evidence="1" id="KW-0732">Signal</keyword>
<comment type="caution">
    <text evidence="5">The sequence shown here is derived from an EMBL/GenBank/DDBJ whole genome shotgun (WGS) entry which is preliminary data.</text>
</comment>
<evidence type="ECO:0000256" key="4">
    <source>
        <dbReference type="SAM" id="Phobius"/>
    </source>
</evidence>
<keyword evidence="6" id="KW-1185">Reference proteome</keyword>
<gene>
    <name evidence="5" type="ORF">NDU88_004252</name>
</gene>
<feature type="transmembrane region" description="Helical" evidence="4">
    <location>
        <begin position="124"/>
        <end position="146"/>
    </location>
</feature>
<evidence type="ECO:0000256" key="2">
    <source>
        <dbReference type="ARBA" id="ARBA00023157"/>
    </source>
</evidence>